<dbReference type="PANTHER" id="PTHR37247">
    <property type="entry name" value="TRANSMEMBRANE PROTEIN"/>
    <property type="match status" value="1"/>
</dbReference>
<dbReference type="Proteomes" id="UP000327157">
    <property type="component" value="Chromosome 5"/>
</dbReference>
<reference evidence="1 2" key="1">
    <citation type="submission" date="2019-09" db="EMBL/GenBank/DDBJ databases">
        <authorList>
            <person name="Ou C."/>
        </authorList>
    </citation>
    <scope>NUCLEOTIDE SEQUENCE [LARGE SCALE GENOMIC DNA]</scope>
    <source>
        <strain evidence="1">S2</strain>
        <tissue evidence="1">Leaf</tissue>
    </source>
</reference>
<evidence type="ECO:0000313" key="2">
    <source>
        <dbReference type="Proteomes" id="UP000327157"/>
    </source>
</evidence>
<dbReference type="PANTHER" id="PTHR37247:SF1">
    <property type="entry name" value="TRANSMEMBRANE PROTEIN"/>
    <property type="match status" value="1"/>
</dbReference>
<proteinExistence type="predicted"/>
<evidence type="ECO:0000313" key="1">
    <source>
        <dbReference type="EMBL" id="KAB2636264.1"/>
    </source>
</evidence>
<reference evidence="1 2" key="3">
    <citation type="submission" date="2019-11" db="EMBL/GenBank/DDBJ databases">
        <title>A de novo genome assembly of a pear dwarfing rootstock.</title>
        <authorList>
            <person name="Wang F."/>
            <person name="Wang J."/>
            <person name="Li S."/>
            <person name="Zhang Y."/>
            <person name="Fang M."/>
            <person name="Ma L."/>
            <person name="Zhao Y."/>
            <person name="Jiang S."/>
        </authorList>
    </citation>
    <scope>NUCLEOTIDE SEQUENCE [LARGE SCALE GENOMIC DNA]</scope>
    <source>
        <strain evidence="1">S2</strain>
        <tissue evidence="1">Leaf</tissue>
    </source>
</reference>
<gene>
    <name evidence="1" type="ORF">D8674_026798</name>
</gene>
<reference evidence="2" key="2">
    <citation type="submission" date="2019-10" db="EMBL/GenBank/DDBJ databases">
        <title>A de novo genome assembly of a pear dwarfing rootstock.</title>
        <authorList>
            <person name="Wang F."/>
            <person name="Wang J."/>
            <person name="Li S."/>
            <person name="Zhang Y."/>
            <person name="Fang M."/>
            <person name="Ma L."/>
            <person name="Zhao Y."/>
            <person name="Jiang S."/>
        </authorList>
    </citation>
    <scope>NUCLEOTIDE SEQUENCE [LARGE SCALE GENOMIC DNA]</scope>
</reference>
<name>A0A5N5IML8_9ROSA</name>
<dbReference type="AlphaFoldDB" id="A0A5N5IML8"/>
<protein>
    <submittedName>
        <fullName evidence="1">Uncharacterized protein</fullName>
    </submittedName>
</protein>
<keyword evidence="2" id="KW-1185">Reference proteome</keyword>
<dbReference type="OrthoDB" id="1913236at2759"/>
<accession>A0A5N5IML8</accession>
<comment type="caution">
    <text evidence="1">The sequence shown here is derived from an EMBL/GenBank/DDBJ whole genome shotgun (WGS) entry which is preliminary data.</text>
</comment>
<organism evidence="1 2">
    <name type="scientific">Pyrus ussuriensis x Pyrus communis</name>
    <dbReference type="NCBI Taxonomy" id="2448454"/>
    <lineage>
        <taxon>Eukaryota</taxon>
        <taxon>Viridiplantae</taxon>
        <taxon>Streptophyta</taxon>
        <taxon>Embryophyta</taxon>
        <taxon>Tracheophyta</taxon>
        <taxon>Spermatophyta</taxon>
        <taxon>Magnoliopsida</taxon>
        <taxon>eudicotyledons</taxon>
        <taxon>Gunneridae</taxon>
        <taxon>Pentapetalae</taxon>
        <taxon>rosids</taxon>
        <taxon>fabids</taxon>
        <taxon>Rosales</taxon>
        <taxon>Rosaceae</taxon>
        <taxon>Amygdaloideae</taxon>
        <taxon>Maleae</taxon>
        <taxon>Pyrus</taxon>
    </lineage>
</organism>
<sequence>MASCSGLVHRSSHAKLPFGMRQYNGAKIDYCNSVSVTSRRLRARRVGTICAASVGRDHRRLRIDDDSPQEPYFLSLVQEAVCIILCDKQNVAIIINWPGLRSLFVFLIEQPSQLKYIECPGFHSTLKTATLTLVLVALLIVAI</sequence>
<dbReference type="EMBL" id="SMOL01000004">
    <property type="protein sequence ID" value="KAB2636264.1"/>
    <property type="molecule type" value="Genomic_DNA"/>
</dbReference>